<dbReference type="InterPro" id="IPR050482">
    <property type="entry name" value="Sensor_HK_TwoCompSys"/>
</dbReference>
<proteinExistence type="predicted"/>
<keyword evidence="3" id="KW-0808">Transferase</keyword>
<dbReference type="InterPro" id="IPR029016">
    <property type="entry name" value="GAF-like_dom_sf"/>
</dbReference>
<name>A0A544T0K2_9BACI</name>
<keyword evidence="5" id="KW-0902">Two-component regulatory system</keyword>
<dbReference type="Proteomes" id="UP000318937">
    <property type="component" value="Unassembled WGS sequence"/>
</dbReference>
<evidence type="ECO:0000259" key="7">
    <source>
        <dbReference type="Pfam" id="PF07730"/>
    </source>
</evidence>
<evidence type="ECO:0000259" key="8">
    <source>
        <dbReference type="Pfam" id="PF13185"/>
    </source>
</evidence>
<dbReference type="PANTHER" id="PTHR24421">
    <property type="entry name" value="NITRATE/NITRITE SENSOR PROTEIN NARX-RELATED"/>
    <property type="match status" value="1"/>
</dbReference>
<dbReference type="OrthoDB" id="9795828at2"/>
<evidence type="ECO:0000256" key="5">
    <source>
        <dbReference type="ARBA" id="ARBA00023012"/>
    </source>
</evidence>
<keyword evidence="10" id="KW-1185">Reference proteome</keyword>
<dbReference type="EMBL" id="VDGG01000033">
    <property type="protein sequence ID" value="TQR10981.1"/>
    <property type="molecule type" value="Genomic_DNA"/>
</dbReference>
<dbReference type="RefSeq" id="WP_142608160.1">
    <property type="nucleotide sequence ID" value="NZ_VDGG01000033.1"/>
</dbReference>
<organism evidence="9 10">
    <name type="scientific">Psychrobacillus soli</name>
    <dbReference type="NCBI Taxonomy" id="1543965"/>
    <lineage>
        <taxon>Bacteria</taxon>
        <taxon>Bacillati</taxon>
        <taxon>Bacillota</taxon>
        <taxon>Bacilli</taxon>
        <taxon>Bacillales</taxon>
        <taxon>Bacillaceae</taxon>
        <taxon>Psychrobacillus</taxon>
    </lineage>
</organism>
<evidence type="ECO:0000256" key="3">
    <source>
        <dbReference type="ARBA" id="ARBA00022679"/>
    </source>
</evidence>
<dbReference type="EC" id="2.7.13.3" evidence="2"/>
<dbReference type="GO" id="GO:0046983">
    <property type="term" value="F:protein dimerization activity"/>
    <property type="evidence" value="ECO:0007669"/>
    <property type="project" value="InterPro"/>
</dbReference>
<feature type="domain" description="Signal transduction histidine kinase subgroup 3 dimerisation and phosphoacceptor" evidence="7">
    <location>
        <begin position="195"/>
        <end position="260"/>
    </location>
</feature>
<dbReference type="Gene3D" id="1.20.5.1930">
    <property type="match status" value="1"/>
</dbReference>
<evidence type="ECO:0000256" key="2">
    <source>
        <dbReference type="ARBA" id="ARBA00012438"/>
    </source>
</evidence>
<feature type="domain" description="Histidine kinase/HSP90-like ATPase" evidence="6">
    <location>
        <begin position="294"/>
        <end position="383"/>
    </location>
</feature>
<accession>A0A544T0K2</accession>
<feature type="domain" description="GAF" evidence="8">
    <location>
        <begin position="36"/>
        <end position="178"/>
    </location>
</feature>
<dbReference type="InterPro" id="IPR003018">
    <property type="entry name" value="GAF"/>
</dbReference>
<dbReference type="InterPro" id="IPR003594">
    <property type="entry name" value="HATPase_dom"/>
</dbReference>
<dbReference type="GO" id="GO:0016020">
    <property type="term" value="C:membrane"/>
    <property type="evidence" value="ECO:0007669"/>
    <property type="project" value="InterPro"/>
</dbReference>
<dbReference type="Pfam" id="PF07730">
    <property type="entry name" value="HisKA_3"/>
    <property type="match status" value="1"/>
</dbReference>
<comment type="caution">
    <text evidence="9">The sequence shown here is derived from an EMBL/GenBank/DDBJ whole genome shotgun (WGS) entry which is preliminary data.</text>
</comment>
<dbReference type="Pfam" id="PF02518">
    <property type="entry name" value="HATPase_c"/>
    <property type="match status" value="1"/>
</dbReference>
<dbReference type="Gene3D" id="3.30.450.40">
    <property type="match status" value="1"/>
</dbReference>
<dbReference type="Gene3D" id="3.30.565.10">
    <property type="entry name" value="Histidine kinase-like ATPase, C-terminal domain"/>
    <property type="match status" value="1"/>
</dbReference>
<gene>
    <name evidence="9" type="ORF">FG383_14760</name>
</gene>
<dbReference type="AlphaFoldDB" id="A0A544T0K2"/>
<evidence type="ECO:0000313" key="10">
    <source>
        <dbReference type="Proteomes" id="UP000318937"/>
    </source>
</evidence>
<keyword evidence="4 9" id="KW-0418">Kinase</keyword>
<sequence length="384" mass="43546">MESNRTRVEGVFLVQAEERSNIELLKEIAEFLNEETEMEQMLKGALRKLLEGTLFETGWIFFINEKGKQELIAHENLPKALQQNDCRHLQKGGCWCVSRFQNGELEKASNIIECKRIVHSRKTSSKDYDGITHHATVPLQSGQERFGLLNVATPNTIRFSEGELALLESVAFQIGSAIKRIVLTKQEQQVALVQERNRLARDLHDSVNQLLFSVTLTARGGIEMTEQQEIKDTFKEIQYLTQEALTEMRALIWQLRPKGLENGIIEGLKGYADILGLALSVNVKGVINLPARIEETLFRIAQEAMNNVRKHSGVLQVELYLTITPTDVLLVVKDEGRGFHMNELNSLRSLGLQSMRDRAHAVSGTVDWVTEWNKGTEILVRLPY</sequence>
<evidence type="ECO:0000313" key="9">
    <source>
        <dbReference type="EMBL" id="TQR10981.1"/>
    </source>
</evidence>
<evidence type="ECO:0000259" key="6">
    <source>
        <dbReference type="Pfam" id="PF02518"/>
    </source>
</evidence>
<dbReference type="SUPFAM" id="SSF55874">
    <property type="entry name" value="ATPase domain of HSP90 chaperone/DNA topoisomerase II/histidine kinase"/>
    <property type="match status" value="1"/>
</dbReference>
<protein>
    <recommendedName>
        <fullName evidence="2">histidine kinase</fullName>
        <ecNumber evidence="2">2.7.13.3</ecNumber>
    </recommendedName>
</protein>
<dbReference type="Pfam" id="PF13185">
    <property type="entry name" value="GAF_2"/>
    <property type="match status" value="1"/>
</dbReference>
<comment type="catalytic activity">
    <reaction evidence="1">
        <text>ATP + protein L-histidine = ADP + protein N-phospho-L-histidine.</text>
        <dbReference type="EC" id="2.7.13.3"/>
    </reaction>
</comment>
<dbReference type="InterPro" id="IPR011712">
    <property type="entry name" value="Sig_transdc_His_kin_sub3_dim/P"/>
</dbReference>
<dbReference type="GO" id="GO:0000155">
    <property type="term" value="F:phosphorelay sensor kinase activity"/>
    <property type="evidence" value="ECO:0007669"/>
    <property type="project" value="InterPro"/>
</dbReference>
<dbReference type="PANTHER" id="PTHR24421:SF40">
    <property type="entry name" value="SENSOR HISTIDINE KINASE YHCY"/>
    <property type="match status" value="1"/>
</dbReference>
<evidence type="ECO:0000256" key="1">
    <source>
        <dbReference type="ARBA" id="ARBA00000085"/>
    </source>
</evidence>
<evidence type="ECO:0000256" key="4">
    <source>
        <dbReference type="ARBA" id="ARBA00022777"/>
    </source>
</evidence>
<dbReference type="InterPro" id="IPR036890">
    <property type="entry name" value="HATPase_C_sf"/>
</dbReference>
<dbReference type="CDD" id="cd16917">
    <property type="entry name" value="HATPase_UhpB-NarQ-NarX-like"/>
    <property type="match status" value="1"/>
</dbReference>
<dbReference type="SUPFAM" id="SSF55781">
    <property type="entry name" value="GAF domain-like"/>
    <property type="match status" value="1"/>
</dbReference>
<reference evidence="9 10" key="1">
    <citation type="submission" date="2019-05" db="EMBL/GenBank/DDBJ databases">
        <title>Psychrobacillus vulpis sp. nov., a new species isolated from feces of a red fox that inhabits in The Tablas de Daimiel Natural Park, Albacete, Spain.</title>
        <authorList>
            <person name="Rodriguez M."/>
            <person name="Reina J.C."/>
            <person name="Bejar V."/>
            <person name="Llamas I."/>
        </authorList>
    </citation>
    <scope>NUCLEOTIDE SEQUENCE [LARGE SCALE GENOMIC DNA]</scope>
    <source>
        <strain evidence="9 10">NHI-2</strain>
    </source>
</reference>